<dbReference type="AlphaFoldDB" id="A0A0N0BFK2"/>
<dbReference type="Proteomes" id="UP000053105">
    <property type="component" value="Unassembled WGS sequence"/>
</dbReference>
<accession>A0A0N0BFK2</accession>
<reference evidence="1 2" key="1">
    <citation type="submission" date="2015-07" db="EMBL/GenBank/DDBJ databases">
        <title>The genome of Melipona quadrifasciata.</title>
        <authorList>
            <person name="Pan H."/>
            <person name="Kapheim K."/>
        </authorList>
    </citation>
    <scope>NUCLEOTIDE SEQUENCE [LARGE SCALE GENOMIC DNA]</scope>
    <source>
        <strain evidence="1">0111107301</strain>
        <tissue evidence="1">Whole body</tissue>
    </source>
</reference>
<sequence length="103" mass="12136">MLLELLWNVTITWSTGVLYIYEKCRGGNIMYESARNRAEIDFHIAKHRDKREKCITTWKNRCWEMVETKFLADILTIFSSEVPFSRIGKLQVSQTNAGIDEEF</sequence>
<keyword evidence="2" id="KW-1185">Reference proteome</keyword>
<evidence type="ECO:0000313" key="1">
    <source>
        <dbReference type="EMBL" id="KOX73468.1"/>
    </source>
</evidence>
<organism evidence="1 2">
    <name type="scientific">Melipona quadrifasciata</name>
    <dbReference type="NCBI Taxonomy" id="166423"/>
    <lineage>
        <taxon>Eukaryota</taxon>
        <taxon>Metazoa</taxon>
        <taxon>Ecdysozoa</taxon>
        <taxon>Arthropoda</taxon>
        <taxon>Hexapoda</taxon>
        <taxon>Insecta</taxon>
        <taxon>Pterygota</taxon>
        <taxon>Neoptera</taxon>
        <taxon>Endopterygota</taxon>
        <taxon>Hymenoptera</taxon>
        <taxon>Apocrita</taxon>
        <taxon>Aculeata</taxon>
        <taxon>Apoidea</taxon>
        <taxon>Anthophila</taxon>
        <taxon>Apidae</taxon>
        <taxon>Melipona</taxon>
    </lineage>
</organism>
<gene>
    <name evidence="1" type="ORF">WN51_14514</name>
</gene>
<proteinExistence type="predicted"/>
<evidence type="ECO:0000313" key="2">
    <source>
        <dbReference type="Proteomes" id="UP000053105"/>
    </source>
</evidence>
<dbReference type="EMBL" id="KQ435798">
    <property type="protein sequence ID" value="KOX73468.1"/>
    <property type="molecule type" value="Genomic_DNA"/>
</dbReference>
<name>A0A0N0BFK2_9HYME</name>
<protein>
    <submittedName>
        <fullName evidence="1">Uncharacterized protein</fullName>
    </submittedName>
</protein>